<accession>A0A6M4AVM3</accession>
<dbReference type="SUPFAM" id="SSF56925">
    <property type="entry name" value="OMPA-like"/>
    <property type="match status" value="1"/>
</dbReference>
<evidence type="ECO:0000256" key="5">
    <source>
        <dbReference type="SAM" id="SignalP"/>
    </source>
</evidence>
<protein>
    <submittedName>
        <fullName evidence="7">Porin family protein</fullName>
    </submittedName>
</protein>
<feature type="chain" id="PRO_5027113343" evidence="5">
    <location>
        <begin position="25"/>
        <end position="200"/>
    </location>
</feature>
<dbReference type="Pfam" id="PF13505">
    <property type="entry name" value="OMP_b-brl"/>
    <property type="match status" value="1"/>
</dbReference>
<dbReference type="Proteomes" id="UP000503018">
    <property type="component" value="Chromosome"/>
</dbReference>
<keyword evidence="8" id="KW-1185">Reference proteome</keyword>
<evidence type="ECO:0000259" key="6">
    <source>
        <dbReference type="Pfam" id="PF13505"/>
    </source>
</evidence>
<comment type="subcellular location">
    <subcellularLocation>
        <location evidence="1">Membrane</location>
    </subcellularLocation>
</comment>
<dbReference type="AlphaFoldDB" id="A0A6M4AVM3"/>
<reference evidence="7 8" key="1">
    <citation type="submission" date="2020-01" db="EMBL/GenBank/DDBJ databases">
        <title>Sphingomonas sp. strain CSW-10.</title>
        <authorList>
            <person name="Chen W.-M."/>
        </authorList>
    </citation>
    <scope>NUCLEOTIDE SEQUENCE [LARGE SCALE GENOMIC DNA]</scope>
    <source>
        <strain evidence="7 8">CSW-10</strain>
    </source>
</reference>
<dbReference type="InterPro" id="IPR027385">
    <property type="entry name" value="Beta-barrel_OMP"/>
</dbReference>
<evidence type="ECO:0000256" key="2">
    <source>
        <dbReference type="ARBA" id="ARBA00022729"/>
    </source>
</evidence>
<sequence>MKQLLVSGILLTAAAMIGAAPAEAHGLTGPADPRPASWAAIMAGYDASELPDKDGPETMAAIAIGHDWQRPGWFFGVEAELGSSHADKTMRDYAAPGDVIRVAYGLDISGGLRVGLPVITNLSAYAKGGYANTRLSVSYQGSGTDLHSFTRPGALDGFYTGAGVELTLSRRWLLRGEYRYANFHDGLYRHQGVLAVGLRF</sequence>
<comment type="similarity">
    <text evidence="4">Belongs to the Omp25/RopB family.</text>
</comment>
<evidence type="ECO:0000313" key="7">
    <source>
        <dbReference type="EMBL" id="QJQ33188.1"/>
    </source>
</evidence>
<dbReference type="PANTHER" id="PTHR34001:SF3">
    <property type="entry name" value="BLL7405 PROTEIN"/>
    <property type="match status" value="1"/>
</dbReference>
<feature type="domain" description="Outer membrane protein beta-barrel" evidence="6">
    <location>
        <begin position="12"/>
        <end position="200"/>
    </location>
</feature>
<organism evidence="7 8">
    <name type="scientific">Sphingomonas lacunae</name>
    <dbReference type="NCBI Taxonomy" id="2698828"/>
    <lineage>
        <taxon>Bacteria</taxon>
        <taxon>Pseudomonadati</taxon>
        <taxon>Pseudomonadota</taxon>
        <taxon>Alphaproteobacteria</taxon>
        <taxon>Sphingomonadales</taxon>
        <taxon>Sphingomonadaceae</taxon>
        <taxon>Sphingomonas</taxon>
    </lineage>
</organism>
<keyword evidence="3" id="KW-0472">Membrane</keyword>
<evidence type="ECO:0000313" key="8">
    <source>
        <dbReference type="Proteomes" id="UP000503018"/>
    </source>
</evidence>
<evidence type="ECO:0000256" key="3">
    <source>
        <dbReference type="ARBA" id="ARBA00023136"/>
    </source>
</evidence>
<dbReference type="GO" id="GO:0016020">
    <property type="term" value="C:membrane"/>
    <property type="evidence" value="ECO:0007669"/>
    <property type="project" value="UniProtKB-SubCell"/>
</dbReference>
<keyword evidence="2 5" id="KW-0732">Signal</keyword>
<feature type="signal peptide" evidence="5">
    <location>
        <begin position="1"/>
        <end position="24"/>
    </location>
</feature>
<dbReference type="Gene3D" id="2.40.160.20">
    <property type="match status" value="1"/>
</dbReference>
<proteinExistence type="inferred from homology"/>
<evidence type="ECO:0000256" key="4">
    <source>
        <dbReference type="ARBA" id="ARBA00038306"/>
    </source>
</evidence>
<evidence type="ECO:0000256" key="1">
    <source>
        <dbReference type="ARBA" id="ARBA00004370"/>
    </source>
</evidence>
<name>A0A6M4AVM3_9SPHN</name>
<dbReference type="RefSeq" id="WP_169947192.1">
    <property type="nucleotide sequence ID" value="NZ_CP053015.1"/>
</dbReference>
<gene>
    <name evidence="7" type="ORF">GV829_12685</name>
</gene>
<dbReference type="EMBL" id="CP053015">
    <property type="protein sequence ID" value="QJQ33188.1"/>
    <property type="molecule type" value="Genomic_DNA"/>
</dbReference>
<dbReference type="KEGG" id="slan:GV829_12685"/>
<dbReference type="InterPro" id="IPR011250">
    <property type="entry name" value="OMP/PagP_B-barrel"/>
</dbReference>
<dbReference type="PANTHER" id="PTHR34001">
    <property type="entry name" value="BLL7405 PROTEIN"/>
    <property type="match status" value="1"/>
</dbReference>
<dbReference type="InterPro" id="IPR051692">
    <property type="entry name" value="OMP-like"/>
</dbReference>